<evidence type="ECO:0000313" key="2">
    <source>
        <dbReference type="EMBL" id="MFC0532822.1"/>
    </source>
</evidence>
<evidence type="ECO:0000259" key="1">
    <source>
        <dbReference type="PROSITE" id="PS50943"/>
    </source>
</evidence>
<dbReference type="Gene3D" id="1.10.260.40">
    <property type="entry name" value="lambda repressor-like DNA-binding domains"/>
    <property type="match status" value="1"/>
</dbReference>
<dbReference type="Proteomes" id="UP001589867">
    <property type="component" value="Unassembled WGS sequence"/>
</dbReference>
<dbReference type="SUPFAM" id="SSF47413">
    <property type="entry name" value="lambda repressor-like DNA-binding domains"/>
    <property type="match status" value="1"/>
</dbReference>
<dbReference type="RefSeq" id="WP_377259617.1">
    <property type="nucleotide sequence ID" value="NZ_JBHLUH010000077.1"/>
</dbReference>
<protein>
    <submittedName>
        <fullName evidence="2">Helix-turn-helix domain-containing protein</fullName>
    </submittedName>
</protein>
<organism evidence="2 3">
    <name type="scientific">Phytohabitans kaempferiae</name>
    <dbReference type="NCBI Taxonomy" id="1620943"/>
    <lineage>
        <taxon>Bacteria</taxon>
        <taxon>Bacillati</taxon>
        <taxon>Actinomycetota</taxon>
        <taxon>Actinomycetes</taxon>
        <taxon>Micromonosporales</taxon>
        <taxon>Micromonosporaceae</taxon>
    </lineage>
</organism>
<dbReference type="InterPro" id="IPR043917">
    <property type="entry name" value="DUF5753"/>
</dbReference>
<dbReference type="CDD" id="cd00093">
    <property type="entry name" value="HTH_XRE"/>
    <property type="match status" value="1"/>
</dbReference>
<accession>A0ABV6MDN8</accession>
<dbReference type="InterPro" id="IPR001387">
    <property type="entry name" value="Cro/C1-type_HTH"/>
</dbReference>
<dbReference type="Pfam" id="PF19054">
    <property type="entry name" value="DUF5753"/>
    <property type="match status" value="1"/>
</dbReference>
<dbReference type="InterPro" id="IPR010982">
    <property type="entry name" value="Lambda_DNA-bd_dom_sf"/>
</dbReference>
<evidence type="ECO:0000313" key="3">
    <source>
        <dbReference type="Proteomes" id="UP001589867"/>
    </source>
</evidence>
<sequence length="274" mass="30482">MRALREDRGLTRRFTAEQLGVDYSEVKDLEYGTRTFHQNRLTTLLDLYGVYEHAEREHLVGLARDAFRLPQWEDHFDAPALGVSMLDSLWLESAAERIRCYSAAVVPDLLRTAGYAEAVVRREHGPTLPEEHLTWWMQASKRRQQVLGRTPLRAVIAEIALHRRVGAAVDTLCAQLEHLAAVGRAGSIEVGVLPTEAGYLLGMDSSFTVFDLPQTFLPIAACSQRRDGVAIEDGAAAGWYADAFDRLWAATLPAADSAQLIAELVEQMSVHSRN</sequence>
<comment type="caution">
    <text evidence="2">The sequence shown here is derived from an EMBL/GenBank/DDBJ whole genome shotgun (WGS) entry which is preliminary data.</text>
</comment>
<feature type="domain" description="HTH cro/C1-type" evidence="1">
    <location>
        <begin position="1"/>
        <end position="56"/>
    </location>
</feature>
<dbReference type="EMBL" id="JBHLUH010000077">
    <property type="protein sequence ID" value="MFC0532822.1"/>
    <property type="molecule type" value="Genomic_DNA"/>
</dbReference>
<keyword evidence="3" id="KW-1185">Reference proteome</keyword>
<gene>
    <name evidence="2" type="ORF">ACFFIA_34905</name>
</gene>
<proteinExistence type="predicted"/>
<dbReference type="Pfam" id="PF13560">
    <property type="entry name" value="HTH_31"/>
    <property type="match status" value="1"/>
</dbReference>
<reference evidence="2 3" key="1">
    <citation type="submission" date="2024-09" db="EMBL/GenBank/DDBJ databases">
        <authorList>
            <person name="Sun Q."/>
            <person name="Mori K."/>
        </authorList>
    </citation>
    <scope>NUCLEOTIDE SEQUENCE [LARGE SCALE GENOMIC DNA]</scope>
    <source>
        <strain evidence="2 3">TBRC 3947</strain>
    </source>
</reference>
<name>A0ABV6MDN8_9ACTN</name>
<dbReference type="PROSITE" id="PS50943">
    <property type="entry name" value="HTH_CROC1"/>
    <property type="match status" value="1"/>
</dbReference>